<gene>
    <name evidence="2" type="ORF">CTRI78_v011227</name>
</gene>
<reference evidence="2 3" key="1">
    <citation type="submission" date="2018-12" db="EMBL/GenBank/DDBJ databases">
        <title>Genome sequence and assembly of Colletotrichum trifolii.</title>
        <authorList>
            <person name="Gan P."/>
            <person name="Shirasu K."/>
        </authorList>
    </citation>
    <scope>NUCLEOTIDE SEQUENCE [LARGE SCALE GENOMIC DNA]</scope>
    <source>
        <strain evidence="2 3">543-2</strain>
    </source>
</reference>
<feature type="region of interest" description="Disordered" evidence="1">
    <location>
        <begin position="125"/>
        <end position="151"/>
    </location>
</feature>
<feature type="compositionally biased region" description="Basic and acidic residues" evidence="1">
    <location>
        <begin position="142"/>
        <end position="151"/>
    </location>
</feature>
<proteinExistence type="predicted"/>
<evidence type="ECO:0000256" key="1">
    <source>
        <dbReference type="SAM" id="MobiDB-lite"/>
    </source>
</evidence>
<accession>A0A4R8QKN9</accession>
<protein>
    <submittedName>
        <fullName evidence="2">Uncharacterized protein</fullName>
    </submittedName>
</protein>
<feature type="region of interest" description="Disordered" evidence="1">
    <location>
        <begin position="1"/>
        <end position="25"/>
    </location>
</feature>
<comment type="caution">
    <text evidence="2">The sequence shown here is derived from an EMBL/GenBank/DDBJ whole genome shotgun (WGS) entry which is preliminary data.</text>
</comment>
<dbReference type="EMBL" id="RYZW01000249">
    <property type="protein sequence ID" value="TDZ36864.1"/>
    <property type="molecule type" value="Genomic_DNA"/>
</dbReference>
<evidence type="ECO:0000313" key="2">
    <source>
        <dbReference type="EMBL" id="TDZ36864.1"/>
    </source>
</evidence>
<dbReference type="AlphaFoldDB" id="A0A4R8QKN9"/>
<organism evidence="2 3">
    <name type="scientific">Colletotrichum trifolii</name>
    <dbReference type="NCBI Taxonomy" id="5466"/>
    <lineage>
        <taxon>Eukaryota</taxon>
        <taxon>Fungi</taxon>
        <taxon>Dikarya</taxon>
        <taxon>Ascomycota</taxon>
        <taxon>Pezizomycotina</taxon>
        <taxon>Sordariomycetes</taxon>
        <taxon>Hypocreomycetidae</taxon>
        <taxon>Glomerellales</taxon>
        <taxon>Glomerellaceae</taxon>
        <taxon>Colletotrichum</taxon>
        <taxon>Colletotrichum orbiculare species complex</taxon>
    </lineage>
</organism>
<evidence type="ECO:0000313" key="3">
    <source>
        <dbReference type="Proteomes" id="UP000295703"/>
    </source>
</evidence>
<dbReference type="Proteomes" id="UP000295703">
    <property type="component" value="Unassembled WGS sequence"/>
</dbReference>
<name>A0A4R8QKN9_COLTR</name>
<keyword evidence="3" id="KW-1185">Reference proteome</keyword>
<sequence length="151" mass="16316">MARVINRNQDSEPTPSGSYTRSQQATDEALRLAPHQIRFAGACACACCCCDGLSPPRLLSIWTEAIRRWLPICRSVTSVTPVSAAWAIVTDSLGCRPSTRSTDFRRATGIRPTAVAAASLKRASHTRSKIAVAPVEPTGDPESDKARDTYK</sequence>